<gene>
    <name evidence="1" type="ORF">NQ176_g158</name>
</gene>
<keyword evidence="2" id="KW-1185">Reference proteome</keyword>
<protein>
    <submittedName>
        <fullName evidence="1">Uncharacterized protein</fullName>
    </submittedName>
</protein>
<evidence type="ECO:0000313" key="1">
    <source>
        <dbReference type="EMBL" id="KAJ2984158.1"/>
    </source>
</evidence>
<dbReference type="Proteomes" id="UP001143910">
    <property type="component" value="Unassembled WGS sequence"/>
</dbReference>
<proteinExistence type="predicted"/>
<accession>A0ACC1NZF7</accession>
<comment type="caution">
    <text evidence="1">The sequence shown here is derived from an EMBL/GenBank/DDBJ whole genome shotgun (WGS) entry which is preliminary data.</text>
</comment>
<reference evidence="1" key="1">
    <citation type="submission" date="2022-08" db="EMBL/GenBank/DDBJ databases">
        <title>Genome Sequence of Lecanicillium fungicola.</title>
        <authorList>
            <person name="Buettner E."/>
        </authorList>
    </citation>
    <scope>NUCLEOTIDE SEQUENCE</scope>
    <source>
        <strain evidence="1">Babe33</strain>
    </source>
</reference>
<name>A0ACC1NZF7_9HYPO</name>
<sequence>MVPQYPVQEADASDQARLTRFRSATKHLRTVPRKHHQKGLLLPLQVALKSNMEAHSSSPQRSSASPPSAQQNMPRDAGRTTPRTKRKRNNEMAGEASFPEISLAAESADSSNEDIYDPDQPLAERRKVQKSFRDLLRDVTENSEEYLQTGSHGLYDTIMKANELTKQVKQTTEATIDSRLLVSTTDLSYRKTLRLTQGSLSQGIDVDEFVSKCIKFMRQEMGNANGEEQGAVSQVRHRRENSNGVEDSDDRDGDMMNWCHMGRFGCLPHTRRPALSGLLLGPLSVERKLRKVTKRSAPFRPNNLAETRPEILNVDDLAKKENDLTAICGMIFQQLHVAQIELQEAVEAAIDDDMSDEEKMDVMHKHGLRSTGGIDLMKFVVNPKSFGQTVENLFYVSFLIRDGRIEVDYDEFDLPALAPVAREEHDNDGPVRQGSAKHQAVLSIDMQAWQDIVQTLQIKEPMIKHRQEAVNSVPGAKGWYS</sequence>
<evidence type="ECO:0000313" key="2">
    <source>
        <dbReference type="Proteomes" id="UP001143910"/>
    </source>
</evidence>
<organism evidence="1 2">
    <name type="scientific">Zarea fungicola</name>
    <dbReference type="NCBI Taxonomy" id="93591"/>
    <lineage>
        <taxon>Eukaryota</taxon>
        <taxon>Fungi</taxon>
        <taxon>Dikarya</taxon>
        <taxon>Ascomycota</taxon>
        <taxon>Pezizomycotina</taxon>
        <taxon>Sordariomycetes</taxon>
        <taxon>Hypocreomycetidae</taxon>
        <taxon>Hypocreales</taxon>
        <taxon>Cordycipitaceae</taxon>
        <taxon>Zarea</taxon>
    </lineage>
</organism>
<dbReference type="EMBL" id="JANJQO010000005">
    <property type="protein sequence ID" value="KAJ2984158.1"/>
    <property type="molecule type" value="Genomic_DNA"/>
</dbReference>